<protein>
    <submittedName>
        <fullName evidence="2">Uncharacterized protein</fullName>
    </submittedName>
</protein>
<dbReference type="AlphaFoldDB" id="A0A2G8KI52"/>
<reference evidence="2 3" key="1">
    <citation type="journal article" date="2017" name="PLoS Biol.">
        <title>The sea cucumber genome provides insights into morphological evolution and visceral regeneration.</title>
        <authorList>
            <person name="Zhang X."/>
            <person name="Sun L."/>
            <person name="Yuan J."/>
            <person name="Sun Y."/>
            <person name="Gao Y."/>
            <person name="Zhang L."/>
            <person name="Li S."/>
            <person name="Dai H."/>
            <person name="Hamel J.F."/>
            <person name="Liu C."/>
            <person name="Yu Y."/>
            <person name="Liu S."/>
            <person name="Lin W."/>
            <person name="Guo K."/>
            <person name="Jin S."/>
            <person name="Xu P."/>
            <person name="Storey K.B."/>
            <person name="Huan P."/>
            <person name="Zhang T."/>
            <person name="Zhou Y."/>
            <person name="Zhang J."/>
            <person name="Lin C."/>
            <person name="Li X."/>
            <person name="Xing L."/>
            <person name="Huo D."/>
            <person name="Sun M."/>
            <person name="Wang L."/>
            <person name="Mercier A."/>
            <person name="Li F."/>
            <person name="Yang H."/>
            <person name="Xiang J."/>
        </authorList>
    </citation>
    <scope>NUCLEOTIDE SEQUENCE [LARGE SCALE GENOMIC DNA]</scope>
    <source>
        <strain evidence="2">Shaxun</strain>
        <tissue evidence="2">Muscle</tissue>
    </source>
</reference>
<proteinExistence type="predicted"/>
<comment type="caution">
    <text evidence="2">The sequence shown here is derived from an EMBL/GenBank/DDBJ whole genome shotgun (WGS) entry which is preliminary data.</text>
</comment>
<keyword evidence="3" id="KW-1185">Reference proteome</keyword>
<name>A0A2G8KI52_STIJA</name>
<gene>
    <name evidence="2" type="ORF">BSL78_15455</name>
</gene>
<evidence type="ECO:0000256" key="1">
    <source>
        <dbReference type="SAM" id="MobiDB-lite"/>
    </source>
</evidence>
<dbReference type="OrthoDB" id="10640658at2759"/>
<organism evidence="2 3">
    <name type="scientific">Stichopus japonicus</name>
    <name type="common">Sea cucumber</name>
    <dbReference type="NCBI Taxonomy" id="307972"/>
    <lineage>
        <taxon>Eukaryota</taxon>
        <taxon>Metazoa</taxon>
        <taxon>Echinodermata</taxon>
        <taxon>Eleutherozoa</taxon>
        <taxon>Echinozoa</taxon>
        <taxon>Holothuroidea</taxon>
        <taxon>Aspidochirotacea</taxon>
        <taxon>Aspidochirotida</taxon>
        <taxon>Stichopodidae</taxon>
        <taxon>Apostichopus</taxon>
    </lineage>
</organism>
<feature type="region of interest" description="Disordered" evidence="1">
    <location>
        <begin position="231"/>
        <end position="250"/>
    </location>
</feature>
<evidence type="ECO:0000313" key="2">
    <source>
        <dbReference type="EMBL" id="PIK47681.1"/>
    </source>
</evidence>
<evidence type="ECO:0000313" key="3">
    <source>
        <dbReference type="Proteomes" id="UP000230750"/>
    </source>
</evidence>
<feature type="compositionally biased region" description="Basic and acidic residues" evidence="1">
    <location>
        <begin position="37"/>
        <end position="55"/>
    </location>
</feature>
<dbReference type="Proteomes" id="UP000230750">
    <property type="component" value="Unassembled WGS sequence"/>
</dbReference>
<accession>A0A2G8KI52</accession>
<dbReference type="EMBL" id="MRZV01000565">
    <property type="protein sequence ID" value="PIK47681.1"/>
    <property type="molecule type" value="Genomic_DNA"/>
</dbReference>
<feature type="region of interest" description="Disordered" evidence="1">
    <location>
        <begin position="24"/>
        <end position="55"/>
    </location>
</feature>
<sequence length="250" mass="28868">MSVPEEVANDLEIHIRRLLAARKLDQRPIKSQNDSKSTLDVHSEESKPRKMVTDDSVVKEETIGILYAENKFEKVSRRDSVPKMSLSGSPINMSSIRLKNGYNHDKAIVVNSGTAQPPKTEKSGFRFSYTHAQKSGSNVAEPSIFSNDRDTLKEGASNFRISLNIYKNKQNIEKRHRVEEAKTFKACLHPRVVMNEKSPLRSEHSRYRDNRQMPSRLGDWYWKRLEEIERHRCPPPPNSPVPREWNEADM</sequence>